<dbReference type="RefSeq" id="WP_340605603.1">
    <property type="nucleotide sequence ID" value="NZ_JBBMXV010000006.1"/>
</dbReference>
<keyword evidence="1" id="KW-1133">Transmembrane helix</keyword>
<dbReference type="AlphaFoldDB" id="A0ABD5V6G5"/>
<keyword evidence="1" id="KW-0812">Transmembrane</keyword>
<sequence length="66" mass="7311">MTEAMLETVLDQVSDPVIVTGFIQILAAIILATVVLGVVYVRDLDFEREVITTSGRGWCKSSWPEQ</sequence>
<proteinExistence type="predicted"/>
<comment type="caution">
    <text evidence="2">The sequence shown here is derived from an EMBL/GenBank/DDBJ whole genome shotgun (WGS) entry which is preliminary data.</text>
</comment>
<accession>A0ABD5V6G5</accession>
<protein>
    <submittedName>
        <fullName evidence="2">Uncharacterized protein</fullName>
    </submittedName>
</protein>
<name>A0ABD5V6G5_9EURY</name>
<evidence type="ECO:0000256" key="1">
    <source>
        <dbReference type="SAM" id="Phobius"/>
    </source>
</evidence>
<keyword evidence="3" id="KW-1185">Reference proteome</keyword>
<evidence type="ECO:0000313" key="3">
    <source>
        <dbReference type="Proteomes" id="UP001596312"/>
    </source>
</evidence>
<dbReference type="Proteomes" id="UP001596312">
    <property type="component" value="Unassembled WGS sequence"/>
</dbReference>
<feature type="transmembrane region" description="Helical" evidence="1">
    <location>
        <begin position="17"/>
        <end position="41"/>
    </location>
</feature>
<keyword evidence="1" id="KW-0472">Membrane</keyword>
<gene>
    <name evidence="2" type="ORF">ACFQGH_17690</name>
</gene>
<organism evidence="2 3">
    <name type="scientific">Halalkalicoccus tibetensis</name>
    <dbReference type="NCBI Taxonomy" id="175632"/>
    <lineage>
        <taxon>Archaea</taxon>
        <taxon>Methanobacteriati</taxon>
        <taxon>Methanobacteriota</taxon>
        <taxon>Stenosarchaea group</taxon>
        <taxon>Halobacteria</taxon>
        <taxon>Halobacteriales</taxon>
        <taxon>Halococcaceae</taxon>
        <taxon>Halalkalicoccus</taxon>
    </lineage>
</organism>
<evidence type="ECO:0000313" key="2">
    <source>
        <dbReference type="EMBL" id="MFC6907025.1"/>
    </source>
</evidence>
<dbReference type="EMBL" id="JBHSXQ010000006">
    <property type="protein sequence ID" value="MFC6907025.1"/>
    <property type="molecule type" value="Genomic_DNA"/>
</dbReference>
<reference evidence="2 3" key="1">
    <citation type="journal article" date="2019" name="Int. J. Syst. Evol. Microbiol.">
        <title>The Global Catalogue of Microorganisms (GCM) 10K type strain sequencing project: providing services to taxonomists for standard genome sequencing and annotation.</title>
        <authorList>
            <consortium name="The Broad Institute Genomics Platform"/>
            <consortium name="The Broad Institute Genome Sequencing Center for Infectious Disease"/>
            <person name="Wu L."/>
            <person name="Ma J."/>
        </authorList>
    </citation>
    <scope>NUCLEOTIDE SEQUENCE [LARGE SCALE GENOMIC DNA]</scope>
    <source>
        <strain evidence="2 3">CGMCC 1.3240</strain>
    </source>
</reference>